<dbReference type="HOGENOM" id="CLU_070943_2_0_1"/>
<dbReference type="KEGG" id="atr:18426050"/>
<proteinExistence type="predicted"/>
<reference evidence="3" key="1">
    <citation type="journal article" date="2013" name="Science">
        <title>The Amborella genome and the evolution of flowering plants.</title>
        <authorList>
            <consortium name="Amborella Genome Project"/>
        </authorList>
    </citation>
    <scope>NUCLEOTIDE SEQUENCE [LARGE SCALE GENOMIC DNA]</scope>
</reference>
<evidence type="ECO:0000313" key="3">
    <source>
        <dbReference type="Proteomes" id="UP000017836"/>
    </source>
</evidence>
<feature type="region of interest" description="Disordered" evidence="1">
    <location>
        <begin position="100"/>
        <end position="170"/>
    </location>
</feature>
<feature type="compositionally biased region" description="Polar residues" evidence="1">
    <location>
        <begin position="121"/>
        <end position="143"/>
    </location>
</feature>
<dbReference type="OrthoDB" id="784654at2759"/>
<evidence type="ECO:0000256" key="1">
    <source>
        <dbReference type="SAM" id="MobiDB-lite"/>
    </source>
</evidence>
<dbReference type="Pfam" id="PF07795">
    <property type="entry name" value="DUF1635"/>
    <property type="match status" value="1"/>
</dbReference>
<gene>
    <name evidence="2" type="ORF">AMTR_s00120p00119730</name>
</gene>
<accession>W1NT18</accession>
<protein>
    <submittedName>
        <fullName evidence="2">Uncharacterized protein</fullName>
    </submittedName>
</protein>
<dbReference type="OMA" id="WAYFCQG"/>
<dbReference type="EMBL" id="KI395590">
    <property type="protein sequence ID" value="ERM98060.1"/>
    <property type="molecule type" value="Genomic_DNA"/>
</dbReference>
<dbReference type="AlphaFoldDB" id="W1NT18"/>
<dbReference type="STRING" id="13333.W1NT18"/>
<dbReference type="Proteomes" id="UP000017836">
    <property type="component" value="Unassembled WGS sequence"/>
</dbReference>
<dbReference type="PANTHER" id="PTHR33431">
    <property type="entry name" value="ENABLED-LIKE PROTEIN (DUF1635)"/>
    <property type="match status" value="1"/>
</dbReference>
<dbReference type="PANTHER" id="PTHR33431:SF3">
    <property type="entry name" value="ENABLED-LIKE PROTEIN (DUF1635)"/>
    <property type="match status" value="1"/>
</dbReference>
<feature type="compositionally biased region" description="Polar residues" evidence="1">
    <location>
        <begin position="105"/>
        <end position="114"/>
    </location>
</feature>
<keyword evidence="3" id="KW-1185">Reference proteome</keyword>
<dbReference type="eggNOG" id="ENOG502QVH2">
    <property type="taxonomic scope" value="Eukaryota"/>
</dbReference>
<organism evidence="2 3">
    <name type="scientific">Amborella trichopoda</name>
    <dbReference type="NCBI Taxonomy" id="13333"/>
    <lineage>
        <taxon>Eukaryota</taxon>
        <taxon>Viridiplantae</taxon>
        <taxon>Streptophyta</taxon>
        <taxon>Embryophyta</taxon>
        <taxon>Tracheophyta</taxon>
        <taxon>Spermatophyta</taxon>
        <taxon>Magnoliopsida</taxon>
        <taxon>Amborellales</taxon>
        <taxon>Amborellaceae</taxon>
        <taxon>Amborella</taxon>
    </lineage>
</organism>
<name>W1NT18_AMBTC</name>
<evidence type="ECO:0000313" key="2">
    <source>
        <dbReference type="EMBL" id="ERM98060.1"/>
    </source>
</evidence>
<dbReference type="Gramene" id="ERM98060">
    <property type="protein sequence ID" value="ERM98060"/>
    <property type="gene ID" value="AMTR_s00120p00119730"/>
</dbReference>
<dbReference type="InterPro" id="IPR012862">
    <property type="entry name" value="DUF1635"/>
</dbReference>
<sequence length="260" mass="28519">MDRVSLTPADAWLSTPQPWPYYQTKSVEELKQSLMSAVLELESTQMAAREELRRGEEERKRLALLLKATCVERDEAKEKCLQLRQTLLHSTINENMGLQNLAGFSDNSPQNSAGKSHKAGDSNSNTTDCESITFVSSSPNQSIFHDFDDPLESDPPLPESSKASLESGTQQLPEKGKLLEAVMKAGPLLQTLMLAGPLPQWRHPPPPLDSFDIPPVGVGIGIPNNNSSPSSMAMAKKWPLSSSCDYSMAQAHPSKHQRLA</sequence>